<organism evidence="8 9">
    <name type="scientific">Cylindrotheca closterium</name>
    <dbReference type="NCBI Taxonomy" id="2856"/>
    <lineage>
        <taxon>Eukaryota</taxon>
        <taxon>Sar</taxon>
        <taxon>Stramenopiles</taxon>
        <taxon>Ochrophyta</taxon>
        <taxon>Bacillariophyta</taxon>
        <taxon>Bacillariophyceae</taxon>
        <taxon>Bacillariophycidae</taxon>
        <taxon>Bacillariales</taxon>
        <taxon>Bacillariaceae</taxon>
        <taxon>Cylindrotheca</taxon>
    </lineage>
</organism>
<evidence type="ECO:0000256" key="5">
    <source>
        <dbReference type="SAM" id="MobiDB-lite"/>
    </source>
</evidence>
<dbReference type="InterPro" id="IPR001841">
    <property type="entry name" value="Znf_RING"/>
</dbReference>
<feature type="region of interest" description="Disordered" evidence="5">
    <location>
        <begin position="121"/>
        <end position="147"/>
    </location>
</feature>
<keyword evidence="2 4" id="KW-0863">Zinc-finger</keyword>
<keyword evidence="6" id="KW-0472">Membrane</keyword>
<keyword evidence="3" id="KW-0862">Zinc</keyword>
<dbReference type="InterPro" id="IPR053238">
    <property type="entry name" value="RING-H2_zinc_finger"/>
</dbReference>
<evidence type="ECO:0000256" key="4">
    <source>
        <dbReference type="PROSITE-ProRule" id="PRU00175"/>
    </source>
</evidence>
<evidence type="ECO:0000259" key="7">
    <source>
        <dbReference type="PROSITE" id="PS50089"/>
    </source>
</evidence>
<dbReference type="SUPFAM" id="SSF57850">
    <property type="entry name" value="RING/U-box"/>
    <property type="match status" value="1"/>
</dbReference>
<evidence type="ECO:0000256" key="2">
    <source>
        <dbReference type="ARBA" id="ARBA00022771"/>
    </source>
</evidence>
<dbReference type="GO" id="GO:0008270">
    <property type="term" value="F:zinc ion binding"/>
    <property type="evidence" value="ECO:0007669"/>
    <property type="project" value="UniProtKB-KW"/>
</dbReference>
<evidence type="ECO:0000256" key="1">
    <source>
        <dbReference type="ARBA" id="ARBA00022723"/>
    </source>
</evidence>
<keyword evidence="9" id="KW-1185">Reference proteome</keyword>
<feature type="compositionally biased region" description="Acidic residues" evidence="5">
    <location>
        <begin position="403"/>
        <end position="416"/>
    </location>
</feature>
<dbReference type="PROSITE" id="PS50089">
    <property type="entry name" value="ZF_RING_2"/>
    <property type="match status" value="1"/>
</dbReference>
<feature type="region of interest" description="Disordered" evidence="5">
    <location>
        <begin position="361"/>
        <end position="442"/>
    </location>
</feature>
<dbReference type="AlphaFoldDB" id="A0AAD2FYH3"/>
<dbReference type="PANTHER" id="PTHR14155:SF627">
    <property type="entry name" value="OS06G0192800 PROTEIN"/>
    <property type="match status" value="1"/>
</dbReference>
<feature type="compositionally biased region" description="Polar residues" evidence="5">
    <location>
        <begin position="254"/>
        <end position="268"/>
    </location>
</feature>
<accession>A0AAD2FYH3</accession>
<feature type="compositionally biased region" description="Basic and acidic residues" evidence="5">
    <location>
        <begin position="391"/>
        <end position="402"/>
    </location>
</feature>
<name>A0AAD2FYH3_9STRA</name>
<proteinExistence type="predicted"/>
<feature type="region of interest" description="Disordered" evidence="5">
    <location>
        <begin position="253"/>
        <end position="278"/>
    </location>
</feature>
<dbReference type="EMBL" id="CAKOGP040001925">
    <property type="protein sequence ID" value="CAJ1956851.1"/>
    <property type="molecule type" value="Genomic_DNA"/>
</dbReference>
<gene>
    <name evidence="8" type="ORF">CYCCA115_LOCUS16427</name>
</gene>
<dbReference type="InterPro" id="IPR013083">
    <property type="entry name" value="Znf_RING/FYVE/PHD"/>
</dbReference>
<feature type="compositionally biased region" description="Polar residues" evidence="5">
    <location>
        <begin position="121"/>
        <end position="134"/>
    </location>
</feature>
<dbReference type="PANTHER" id="PTHR14155">
    <property type="entry name" value="RING FINGER DOMAIN-CONTAINING"/>
    <property type="match status" value="1"/>
</dbReference>
<feature type="compositionally biased region" description="Acidic residues" evidence="5">
    <location>
        <begin position="433"/>
        <end position="442"/>
    </location>
</feature>
<feature type="compositionally biased region" description="Low complexity" evidence="5">
    <location>
        <begin position="368"/>
        <end position="389"/>
    </location>
</feature>
<evidence type="ECO:0000313" key="8">
    <source>
        <dbReference type="EMBL" id="CAJ1956851.1"/>
    </source>
</evidence>
<reference evidence="8" key="1">
    <citation type="submission" date="2023-08" db="EMBL/GenBank/DDBJ databases">
        <authorList>
            <person name="Audoor S."/>
            <person name="Bilcke G."/>
        </authorList>
    </citation>
    <scope>NUCLEOTIDE SEQUENCE</scope>
</reference>
<evidence type="ECO:0000256" key="6">
    <source>
        <dbReference type="SAM" id="Phobius"/>
    </source>
</evidence>
<evidence type="ECO:0000313" key="9">
    <source>
        <dbReference type="Proteomes" id="UP001295423"/>
    </source>
</evidence>
<dbReference type="Proteomes" id="UP001295423">
    <property type="component" value="Unassembled WGS sequence"/>
</dbReference>
<dbReference type="SMART" id="SM00184">
    <property type="entry name" value="RING"/>
    <property type="match status" value="1"/>
</dbReference>
<evidence type="ECO:0000256" key="3">
    <source>
        <dbReference type="ARBA" id="ARBA00022833"/>
    </source>
</evidence>
<dbReference type="Gene3D" id="3.30.40.10">
    <property type="entry name" value="Zinc/RING finger domain, C3HC4 (zinc finger)"/>
    <property type="match status" value="1"/>
</dbReference>
<dbReference type="Pfam" id="PF13639">
    <property type="entry name" value="zf-RING_2"/>
    <property type="match status" value="1"/>
</dbReference>
<keyword evidence="6" id="KW-1133">Transmembrane helix</keyword>
<protein>
    <recommendedName>
        <fullName evidence="7">RING-type domain-containing protein</fullName>
    </recommendedName>
</protein>
<sequence length="442" mass="48389">MGLLVLLLIRETCAMSNVSIADGHSLEFNQTDFHDNANSSLGVPSNQNAESTVTEAPASMVDPCQDSALWGHGEMNVFDKNTWESRYVICEDDTLTPCSPEASCCECKLVCIEGSNCTATGTSPTDEAPTSPSSKADPKNSGIPIQPGLEAEGVMSPTSFTGSSGLDLIALFVSLVILLSCCVNVVFILRKLRKRGLDYSRYPIPVDTADALTRPGAAGKDDPVYVAKVKRHENIIRQFHFRTIPFSKQAAGEASSSNSWGTNESGETSCDLECPTSPGSVRRRLQMQKKRPSKLSFWRRQAQKDECCICLENYGPGDTICVPIANSCHHMFHEECVVAWLQHNNRCPLCRVDLMKEVKVVDDPPPSVDRSVASSAEPRIPPTDTITITHHSQEMEEPHTSESDEDGQSEESDEDMEARQQAAEEASLNDSREEVDGEETEL</sequence>
<feature type="domain" description="RING-type" evidence="7">
    <location>
        <begin position="307"/>
        <end position="351"/>
    </location>
</feature>
<feature type="transmembrane region" description="Helical" evidence="6">
    <location>
        <begin position="168"/>
        <end position="189"/>
    </location>
</feature>
<keyword evidence="6" id="KW-0812">Transmembrane</keyword>
<comment type="caution">
    <text evidence="8">The sequence shown here is derived from an EMBL/GenBank/DDBJ whole genome shotgun (WGS) entry which is preliminary data.</text>
</comment>
<keyword evidence="1" id="KW-0479">Metal-binding</keyword>